<dbReference type="GO" id="GO:0005737">
    <property type="term" value="C:cytoplasm"/>
    <property type="evidence" value="ECO:0007669"/>
    <property type="project" value="TreeGrafter"/>
</dbReference>
<dbReference type="Gene3D" id="3.40.50.150">
    <property type="entry name" value="Vaccinia Virus protein VP39"/>
    <property type="match status" value="1"/>
</dbReference>
<dbReference type="Pfam" id="PF13489">
    <property type="entry name" value="Methyltransf_23"/>
    <property type="match status" value="1"/>
</dbReference>
<dbReference type="GO" id="GO:0001510">
    <property type="term" value="P:RNA methylation"/>
    <property type="evidence" value="ECO:0007669"/>
    <property type="project" value="InterPro"/>
</dbReference>
<evidence type="ECO:0000256" key="3">
    <source>
        <dbReference type="ARBA" id="ARBA00021330"/>
    </source>
</evidence>
<evidence type="ECO:0000256" key="8">
    <source>
        <dbReference type="ARBA" id="ARBA00022842"/>
    </source>
</evidence>
<accession>A0A9N8ZF94</accession>
<keyword evidence="7" id="KW-0479">Metal-binding</keyword>
<dbReference type="GO" id="GO:0005634">
    <property type="term" value="C:nucleus"/>
    <property type="evidence" value="ECO:0007669"/>
    <property type="project" value="TreeGrafter"/>
</dbReference>
<keyword evidence="10" id="KW-0943">RNA-mediated gene silencing</keyword>
<dbReference type="Proteomes" id="UP000789375">
    <property type="component" value="Unassembled WGS sequence"/>
</dbReference>
<dbReference type="CDD" id="cd02440">
    <property type="entry name" value="AdoMet_MTases"/>
    <property type="match status" value="1"/>
</dbReference>
<organism evidence="14 15">
    <name type="scientific">Funneliformis mosseae</name>
    <name type="common">Endomycorrhizal fungus</name>
    <name type="synonym">Glomus mosseae</name>
    <dbReference type="NCBI Taxonomy" id="27381"/>
    <lineage>
        <taxon>Eukaryota</taxon>
        <taxon>Fungi</taxon>
        <taxon>Fungi incertae sedis</taxon>
        <taxon>Mucoromycota</taxon>
        <taxon>Glomeromycotina</taxon>
        <taxon>Glomeromycetes</taxon>
        <taxon>Glomerales</taxon>
        <taxon>Glomeraceae</taxon>
        <taxon>Funneliformis</taxon>
    </lineage>
</organism>
<evidence type="ECO:0000256" key="11">
    <source>
        <dbReference type="ARBA" id="ARBA00035025"/>
    </source>
</evidence>
<gene>
    <name evidence="14" type="ORF">FMOSSE_LOCUS3470</name>
</gene>
<dbReference type="InterPro" id="IPR026610">
    <property type="entry name" value="Hen1"/>
</dbReference>
<sequence length="421" mass="48864">MEAGEDNNLVLFDPPLWRQRRRFVVETLQNNEITSVFDFGCGEGALLSFLVQPSEKAPITQLAGVDISHETLKTTVMDCSPWRYDHEFLRLTPLTVDIYQGSIDVADQRLLGFDALICMEVIEHVDPPVLNKFFDIVLGTYKPKIVIVSTPNVEFNVYFPQLKYGTPEATLRIEDHRFEWTRREFQEWANSGAEKYNYSVEFTGVGTIKDGDPAIGTATQIAIFRDLNPSSKPLFATFGEYNLVKTIEFPYYNEPEKSTEEILSRLHYYLQFLCNRVLDGYTNDDADDKRTRQEKFESNRIRVEEIWDIHEMRQLCQTQNKLLDVLRSSPDFTLMNNNEEMIVHREYPLNTKVNDDEDVCVKTPTETDEWQFYNYDDDDGENSSSHEEQPNWVTTPVATNEWQISNNGWNCEDGEDDKGWG</sequence>
<dbReference type="PANTHER" id="PTHR21404">
    <property type="entry name" value="HEN1"/>
    <property type="match status" value="1"/>
</dbReference>
<evidence type="ECO:0000256" key="12">
    <source>
        <dbReference type="ARBA" id="ARBA00048418"/>
    </source>
</evidence>
<keyword evidence="9" id="KW-0694">RNA-binding</keyword>
<evidence type="ECO:0000313" key="14">
    <source>
        <dbReference type="EMBL" id="CAG8489789.1"/>
    </source>
</evidence>
<comment type="catalytic activity">
    <reaction evidence="12">
        <text>small RNA 3'-end nucleotide + S-adenosyl-L-methionine = small RNA 3'-end 2'-O-methylnucleotide + S-adenosyl-L-homocysteine + H(+)</text>
        <dbReference type="Rhea" id="RHEA:37887"/>
        <dbReference type="Rhea" id="RHEA-COMP:10415"/>
        <dbReference type="Rhea" id="RHEA-COMP:10416"/>
        <dbReference type="ChEBI" id="CHEBI:15378"/>
        <dbReference type="ChEBI" id="CHEBI:57856"/>
        <dbReference type="ChEBI" id="CHEBI:59789"/>
        <dbReference type="ChEBI" id="CHEBI:74896"/>
        <dbReference type="ChEBI" id="CHEBI:74898"/>
        <dbReference type="EC" id="2.1.1.386"/>
    </reaction>
</comment>
<dbReference type="SUPFAM" id="SSF53335">
    <property type="entry name" value="S-adenosyl-L-methionine-dependent methyltransferases"/>
    <property type="match status" value="1"/>
</dbReference>
<dbReference type="GO" id="GO:0003723">
    <property type="term" value="F:RNA binding"/>
    <property type="evidence" value="ECO:0007669"/>
    <property type="project" value="UniProtKB-KW"/>
</dbReference>
<comment type="cofactor">
    <cofactor evidence="1">
        <name>Mg(2+)</name>
        <dbReference type="ChEBI" id="CHEBI:18420"/>
    </cofactor>
</comment>
<evidence type="ECO:0000313" key="15">
    <source>
        <dbReference type="Proteomes" id="UP000789375"/>
    </source>
</evidence>
<evidence type="ECO:0000256" key="7">
    <source>
        <dbReference type="ARBA" id="ARBA00022723"/>
    </source>
</evidence>
<evidence type="ECO:0000256" key="10">
    <source>
        <dbReference type="ARBA" id="ARBA00023158"/>
    </source>
</evidence>
<evidence type="ECO:0000256" key="2">
    <source>
        <dbReference type="ARBA" id="ARBA00009026"/>
    </source>
</evidence>
<evidence type="ECO:0000256" key="5">
    <source>
        <dbReference type="ARBA" id="ARBA00022679"/>
    </source>
</evidence>
<dbReference type="AlphaFoldDB" id="A0A9N8ZF94"/>
<reference evidence="14" key="1">
    <citation type="submission" date="2021-06" db="EMBL/GenBank/DDBJ databases">
        <authorList>
            <person name="Kallberg Y."/>
            <person name="Tangrot J."/>
            <person name="Rosling A."/>
        </authorList>
    </citation>
    <scope>NUCLEOTIDE SEQUENCE</scope>
    <source>
        <strain evidence="14">87-6 pot B 2015</strain>
    </source>
</reference>
<keyword evidence="4" id="KW-0489">Methyltransferase</keyword>
<dbReference type="GO" id="GO:0090486">
    <property type="term" value="F:small RNA 2'-O-methyltransferase activity"/>
    <property type="evidence" value="ECO:0007669"/>
    <property type="project" value="UniProtKB-EC"/>
</dbReference>
<evidence type="ECO:0000256" key="9">
    <source>
        <dbReference type="ARBA" id="ARBA00022884"/>
    </source>
</evidence>
<evidence type="ECO:0000256" key="1">
    <source>
        <dbReference type="ARBA" id="ARBA00001946"/>
    </source>
</evidence>
<evidence type="ECO:0000256" key="6">
    <source>
        <dbReference type="ARBA" id="ARBA00022691"/>
    </source>
</evidence>
<keyword evidence="15" id="KW-1185">Reference proteome</keyword>
<dbReference type="GO" id="GO:0046872">
    <property type="term" value="F:metal ion binding"/>
    <property type="evidence" value="ECO:0007669"/>
    <property type="project" value="UniProtKB-KW"/>
</dbReference>
<evidence type="ECO:0000256" key="13">
    <source>
        <dbReference type="SAM" id="MobiDB-lite"/>
    </source>
</evidence>
<evidence type="ECO:0000256" key="4">
    <source>
        <dbReference type="ARBA" id="ARBA00022603"/>
    </source>
</evidence>
<name>A0A9N8ZF94_FUNMO</name>
<keyword evidence="8" id="KW-0460">Magnesium</keyword>
<dbReference type="InterPro" id="IPR029063">
    <property type="entry name" value="SAM-dependent_MTases_sf"/>
</dbReference>
<dbReference type="EMBL" id="CAJVPP010000519">
    <property type="protein sequence ID" value="CAG8489789.1"/>
    <property type="molecule type" value="Genomic_DNA"/>
</dbReference>
<feature type="region of interest" description="Disordered" evidence="13">
    <location>
        <begin position="374"/>
        <end position="394"/>
    </location>
</feature>
<keyword evidence="5" id="KW-0808">Transferase</keyword>
<dbReference type="PANTHER" id="PTHR21404:SF3">
    <property type="entry name" value="SMALL RNA 2'-O-METHYLTRANSFERASE"/>
    <property type="match status" value="1"/>
</dbReference>
<dbReference type="EC" id="2.1.1.386" evidence="11"/>
<protein>
    <recommendedName>
        <fullName evidence="3">Small RNA 2'-O-methyltransferase</fullName>
        <ecNumber evidence="11">2.1.1.386</ecNumber>
    </recommendedName>
</protein>
<proteinExistence type="inferred from homology"/>
<dbReference type="GO" id="GO:0030422">
    <property type="term" value="P:siRNA processing"/>
    <property type="evidence" value="ECO:0007669"/>
    <property type="project" value="TreeGrafter"/>
</dbReference>
<comment type="caution">
    <text evidence="14">The sequence shown here is derived from an EMBL/GenBank/DDBJ whole genome shotgun (WGS) entry which is preliminary data.</text>
</comment>
<comment type="similarity">
    <text evidence="2">Belongs to the methyltransferase superfamily. HEN1 family.</text>
</comment>
<keyword evidence="6" id="KW-0949">S-adenosyl-L-methionine</keyword>